<organism evidence="7 8">
    <name type="scientific">Glycomyces artemisiae</name>
    <dbReference type="NCBI Taxonomy" id="1076443"/>
    <lineage>
        <taxon>Bacteria</taxon>
        <taxon>Bacillati</taxon>
        <taxon>Actinomycetota</taxon>
        <taxon>Actinomycetes</taxon>
        <taxon>Glycomycetales</taxon>
        <taxon>Glycomycetaceae</taxon>
        <taxon>Glycomyces</taxon>
    </lineage>
</organism>
<evidence type="ECO:0000313" key="7">
    <source>
        <dbReference type="EMBL" id="PRY55759.1"/>
    </source>
</evidence>
<dbReference type="AlphaFoldDB" id="A0A2T0UCV9"/>
<dbReference type="InterPro" id="IPR018483">
    <property type="entry name" value="Carb_kinase_FGGY_CS"/>
</dbReference>
<feature type="domain" description="Carbohydrate kinase FGGY N-terminal" evidence="5">
    <location>
        <begin position="4"/>
        <end position="244"/>
    </location>
</feature>
<dbReference type="GO" id="GO:0016773">
    <property type="term" value="F:phosphotransferase activity, alcohol group as acceptor"/>
    <property type="evidence" value="ECO:0007669"/>
    <property type="project" value="InterPro"/>
</dbReference>
<dbReference type="Pfam" id="PF00370">
    <property type="entry name" value="FGGY_N"/>
    <property type="match status" value="1"/>
</dbReference>
<dbReference type="PANTHER" id="PTHR43095:SF3">
    <property type="entry name" value="L-XYLULOSE_3-KETO-L-GULONATE KINASE"/>
    <property type="match status" value="1"/>
</dbReference>
<dbReference type="RefSeq" id="WP_106366405.1">
    <property type="nucleotide sequence ID" value="NZ_PVTJ01000012.1"/>
</dbReference>
<dbReference type="OrthoDB" id="9782710at2"/>
<evidence type="ECO:0000256" key="2">
    <source>
        <dbReference type="ARBA" id="ARBA00022679"/>
    </source>
</evidence>
<keyword evidence="8" id="KW-1185">Reference proteome</keyword>
<dbReference type="InterPro" id="IPR043129">
    <property type="entry name" value="ATPase_NBD"/>
</dbReference>
<keyword evidence="3 4" id="KW-0418">Kinase</keyword>
<evidence type="ECO:0000259" key="6">
    <source>
        <dbReference type="Pfam" id="PF02782"/>
    </source>
</evidence>
<dbReference type="InterPro" id="IPR018485">
    <property type="entry name" value="FGGY_C"/>
</dbReference>
<evidence type="ECO:0000313" key="8">
    <source>
        <dbReference type="Proteomes" id="UP000238176"/>
    </source>
</evidence>
<dbReference type="InterPro" id="IPR018484">
    <property type="entry name" value="FGGY_N"/>
</dbReference>
<dbReference type="Proteomes" id="UP000238176">
    <property type="component" value="Unassembled WGS sequence"/>
</dbReference>
<evidence type="ECO:0000256" key="4">
    <source>
        <dbReference type="RuleBase" id="RU003733"/>
    </source>
</evidence>
<proteinExistence type="inferred from homology"/>
<dbReference type="PIRSF" id="PIRSF000538">
    <property type="entry name" value="GlpK"/>
    <property type="match status" value="1"/>
</dbReference>
<dbReference type="InterPro" id="IPR000577">
    <property type="entry name" value="Carb_kinase_FGGY"/>
</dbReference>
<protein>
    <submittedName>
        <fullName evidence="7">Xylulokinase</fullName>
    </submittedName>
</protein>
<dbReference type="PROSITE" id="PS00445">
    <property type="entry name" value="FGGY_KINASES_2"/>
    <property type="match status" value="1"/>
</dbReference>
<name>A0A2T0UCV9_9ACTN</name>
<evidence type="ECO:0000256" key="3">
    <source>
        <dbReference type="ARBA" id="ARBA00022777"/>
    </source>
</evidence>
<reference evidence="7 8" key="1">
    <citation type="submission" date="2018-03" db="EMBL/GenBank/DDBJ databases">
        <title>Genomic Encyclopedia of Type Strains, Phase III (KMG-III): the genomes of soil and plant-associated and newly described type strains.</title>
        <authorList>
            <person name="Whitman W."/>
        </authorList>
    </citation>
    <scope>NUCLEOTIDE SEQUENCE [LARGE SCALE GENOMIC DNA]</scope>
    <source>
        <strain evidence="7 8">CGMCC 4.7067</strain>
    </source>
</reference>
<comment type="caution">
    <text evidence="7">The sequence shown here is derived from an EMBL/GenBank/DDBJ whole genome shotgun (WGS) entry which is preliminary data.</text>
</comment>
<dbReference type="Gene3D" id="3.30.420.40">
    <property type="match status" value="2"/>
</dbReference>
<evidence type="ECO:0000256" key="1">
    <source>
        <dbReference type="ARBA" id="ARBA00009156"/>
    </source>
</evidence>
<dbReference type="SUPFAM" id="SSF53067">
    <property type="entry name" value="Actin-like ATPase domain"/>
    <property type="match status" value="2"/>
</dbReference>
<sequence>MTSISIDAGTTAIKAVAHADDGTELAVVRGAVGVQRPRTGWAEQDMAEVWRETAAAVREAARHLPGPPDMIALTAQGDGCWLVDADGAPTGPAVLWSDGRAAPIVDRWRDAGILDEAFRANGSLTFPGLPNAVLAWLAEHDPDRLDRSHAALTCGGWVFHNLTGLFAADESDASAPFLDPATRDYAPRLVELFGLSRAARLLPQVLGDGRRAAALRPEAAAALGLPAGVPVVMAPYDVASTAIGAGAATAGTGCAILGTTLCTEIVRTGTDTSGEPAGLTVALDSTGQWLRVYPTLAGTEVIDWATAMLGLDTPEELGDLAELAPPGAGGLVFLPYLSPAGERAPFLDTAARGTFWGLTLEHDREHLARAVFEGLSLTIKDCLAASGAAVDELRLCGGGAGSDLWCRMIADATGVPAVRTADTEIGAKGAFLSGLVATGAEPDLATAAAKYVRPGDRFEPEDAGLYDDLYAQFLALRDVARAGWRVQAGRRG</sequence>
<gene>
    <name evidence="7" type="ORF">B0I28_11272</name>
</gene>
<dbReference type="Pfam" id="PF02782">
    <property type="entry name" value="FGGY_C"/>
    <property type="match status" value="1"/>
</dbReference>
<dbReference type="GO" id="GO:0005975">
    <property type="term" value="P:carbohydrate metabolic process"/>
    <property type="evidence" value="ECO:0007669"/>
    <property type="project" value="InterPro"/>
</dbReference>
<feature type="domain" description="Carbohydrate kinase FGGY C-terminal" evidence="6">
    <location>
        <begin position="255"/>
        <end position="437"/>
    </location>
</feature>
<dbReference type="GO" id="GO:0016301">
    <property type="term" value="F:kinase activity"/>
    <property type="evidence" value="ECO:0007669"/>
    <property type="project" value="UniProtKB-KW"/>
</dbReference>
<dbReference type="InterPro" id="IPR050406">
    <property type="entry name" value="FGGY_Carb_Kinase"/>
</dbReference>
<comment type="similarity">
    <text evidence="1 4">Belongs to the FGGY kinase family.</text>
</comment>
<evidence type="ECO:0000259" key="5">
    <source>
        <dbReference type="Pfam" id="PF00370"/>
    </source>
</evidence>
<accession>A0A2T0UCV9</accession>
<dbReference type="EMBL" id="PVTJ01000012">
    <property type="protein sequence ID" value="PRY55759.1"/>
    <property type="molecule type" value="Genomic_DNA"/>
</dbReference>
<dbReference type="PANTHER" id="PTHR43095">
    <property type="entry name" value="SUGAR KINASE"/>
    <property type="match status" value="1"/>
</dbReference>
<keyword evidence="2 4" id="KW-0808">Transferase</keyword>